<feature type="compositionally biased region" description="Acidic residues" evidence="1">
    <location>
        <begin position="17"/>
        <end position="34"/>
    </location>
</feature>
<organism evidence="2 3">
    <name type="scientific">Acrobeloides nanus</name>
    <dbReference type="NCBI Taxonomy" id="290746"/>
    <lineage>
        <taxon>Eukaryota</taxon>
        <taxon>Metazoa</taxon>
        <taxon>Ecdysozoa</taxon>
        <taxon>Nematoda</taxon>
        <taxon>Chromadorea</taxon>
        <taxon>Rhabditida</taxon>
        <taxon>Tylenchina</taxon>
        <taxon>Cephalobomorpha</taxon>
        <taxon>Cephaloboidea</taxon>
        <taxon>Cephalobidae</taxon>
        <taxon>Acrobeloides</taxon>
    </lineage>
</organism>
<protein>
    <submittedName>
        <fullName evidence="3">Uncharacterized protein</fullName>
    </submittedName>
</protein>
<dbReference type="Proteomes" id="UP000887540">
    <property type="component" value="Unplaced"/>
</dbReference>
<proteinExistence type="predicted"/>
<dbReference type="AlphaFoldDB" id="A0A914EDP7"/>
<reference evidence="3" key="1">
    <citation type="submission" date="2022-11" db="UniProtKB">
        <authorList>
            <consortium name="WormBaseParasite"/>
        </authorList>
    </citation>
    <scope>IDENTIFICATION</scope>
</reference>
<keyword evidence="2" id="KW-1185">Reference proteome</keyword>
<feature type="region of interest" description="Disordered" evidence="1">
    <location>
        <begin position="1"/>
        <end position="61"/>
    </location>
</feature>
<feature type="compositionally biased region" description="Basic residues" evidence="1">
    <location>
        <begin position="1"/>
        <end position="11"/>
    </location>
</feature>
<dbReference type="WBParaSite" id="ACRNAN_scaffold7092.g9147.t1">
    <property type="protein sequence ID" value="ACRNAN_scaffold7092.g9147.t1"/>
    <property type="gene ID" value="ACRNAN_scaffold7092.g9147"/>
</dbReference>
<feature type="compositionally biased region" description="Basic and acidic residues" evidence="1">
    <location>
        <begin position="47"/>
        <end position="56"/>
    </location>
</feature>
<evidence type="ECO:0000313" key="2">
    <source>
        <dbReference type="Proteomes" id="UP000887540"/>
    </source>
</evidence>
<evidence type="ECO:0000256" key="1">
    <source>
        <dbReference type="SAM" id="MobiDB-lite"/>
    </source>
</evidence>
<evidence type="ECO:0000313" key="3">
    <source>
        <dbReference type="WBParaSite" id="ACRNAN_scaffold7092.g9147.t1"/>
    </source>
</evidence>
<sequence length="71" mass="8470">MLKNIRNKLLKRHEDDTYVDEDESESESDEEIETFDMSRNDVSQDEEEHHDADPKNAAKPNRRKFFKSCLL</sequence>
<name>A0A914EDP7_9BILA</name>
<accession>A0A914EDP7</accession>